<proteinExistence type="predicted"/>
<name>A0A1X7JKL2_9CORY</name>
<dbReference type="Gene3D" id="3.40.30.10">
    <property type="entry name" value="Glutaredoxin"/>
    <property type="match status" value="1"/>
</dbReference>
<dbReference type="Pfam" id="PF00085">
    <property type="entry name" value="Thioredoxin"/>
    <property type="match status" value="1"/>
</dbReference>
<dbReference type="AlphaFoldDB" id="A0A1X7JKL2"/>
<dbReference type="OrthoDB" id="5181746at2"/>
<dbReference type="CDD" id="cd02956">
    <property type="entry name" value="ybbN"/>
    <property type="match status" value="1"/>
</dbReference>
<reference evidence="3" key="1">
    <citation type="submission" date="2017-04" db="EMBL/GenBank/DDBJ databases">
        <authorList>
            <person name="Varghese N."/>
            <person name="Submissions S."/>
        </authorList>
    </citation>
    <scope>NUCLEOTIDE SEQUENCE [LARGE SCALE GENOMIC DNA]</scope>
    <source>
        <strain evidence="3">VDS</strain>
    </source>
</reference>
<protein>
    <submittedName>
        <fullName evidence="2">Putative thioredoxin</fullName>
    </submittedName>
</protein>
<evidence type="ECO:0000313" key="3">
    <source>
        <dbReference type="Proteomes" id="UP000193309"/>
    </source>
</evidence>
<gene>
    <name evidence="2" type="ORF">SAMN06295981_1687</name>
</gene>
<evidence type="ECO:0000259" key="1">
    <source>
        <dbReference type="PROSITE" id="PS51352"/>
    </source>
</evidence>
<dbReference type="PROSITE" id="PS51352">
    <property type="entry name" value="THIOREDOXIN_2"/>
    <property type="match status" value="1"/>
</dbReference>
<dbReference type="RefSeq" id="WP_085549796.1">
    <property type="nucleotide sequence ID" value="NZ_FXAR01000005.1"/>
</dbReference>
<sequence length="303" mass="31965">MNNQHRYVSGAIDLGEVKARAEAREQAAAAAARPAGSGPAPFITVTPENFEVEIVRRSTQVPVVVLVGTPRSPESEQLRTDLEALATAAGGTFIVGYADADATPAVAQAFGVQMLPTVIALGGGRPLTQFEGGQPLDALRSWVDSLVEQVGPQLSGLEEAPAEEEPEDPRLEAALAALNTGDFDAAIAVYDEILAETPGDTNITQARDTARLLKRLDPVNQTEDPIAAADAAPGDVEKQFRAADAEMVAGAPERAFDRLIGLMTAQPGEKARVRDRLVELFALFDAADPRVTAARTKMASALF</sequence>
<dbReference type="Pfam" id="PF14561">
    <property type="entry name" value="TPR_20"/>
    <property type="match status" value="1"/>
</dbReference>
<organism evidence="2 3">
    <name type="scientific">Corynebacterium pollutisoli</name>
    <dbReference type="NCBI Taxonomy" id="1610489"/>
    <lineage>
        <taxon>Bacteria</taxon>
        <taxon>Bacillati</taxon>
        <taxon>Actinomycetota</taxon>
        <taxon>Actinomycetes</taxon>
        <taxon>Mycobacteriales</taxon>
        <taxon>Corynebacteriaceae</taxon>
        <taxon>Corynebacterium</taxon>
    </lineage>
</organism>
<dbReference type="InterPro" id="IPR013766">
    <property type="entry name" value="Thioredoxin_domain"/>
</dbReference>
<dbReference type="InterPro" id="IPR011990">
    <property type="entry name" value="TPR-like_helical_dom_sf"/>
</dbReference>
<dbReference type="EMBL" id="FXAR01000005">
    <property type="protein sequence ID" value="SMG28322.1"/>
    <property type="molecule type" value="Genomic_DNA"/>
</dbReference>
<dbReference type="Gene3D" id="1.25.40.10">
    <property type="entry name" value="Tetratricopeptide repeat domain"/>
    <property type="match status" value="1"/>
</dbReference>
<feature type="domain" description="Thioredoxin" evidence="1">
    <location>
        <begin position="34"/>
        <end position="148"/>
    </location>
</feature>
<accession>A0A1X7JKL2</accession>
<dbReference type="SUPFAM" id="SSF52833">
    <property type="entry name" value="Thioredoxin-like"/>
    <property type="match status" value="1"/>
</dbReference>
<keyword evidence="3" id="KW-1185">Reference proteome</keyword>
<evidence type="ECO:0000313" key="2">
    <source>
        <dbReference type="EMBL" id="SMG28322.1"/>
    </source>
</evidence>
<dbReference type="GO" id="GO:0006950">
    <property type="term" value="P:response to stress"/>
    <property type="evidence" value="ECO:0007669"/>
    <property type="project" value="UniProtKB-ARBA"/>
</dbReference>
<dbReference type="STRING" id="1610489.SAMN06295981_1687"/>
<dbReference type="InterPro" id="IPR036249">
    <property type="entry name" value="Thioredoxin-like_sf"/>
</dbReference>
<dbReference type="Proteomes" id="UP000193309">
    <property type="component" value="Unassembled WGS sequence"/>
</dbReference>